<feature type="compositionally biased region" description="Polar residues" evidence="1">
    <location>
        <begin position="282"/>
        <end position="319"/>
    </location>
</feature>
<evidence type="ECO:0000313" key="4">
    <source>
        <dbReference type="Proteomes" id="UP000268162"/>
    </source>
</evidence>
<keyword evidence="2" id="KW-0732">Signal</keyword>
<proteinExistence type="predicted"/>
<keyword evidence="4" id="KW-1185">Reference proteome</keyword>
<protein>
    <submittedName>
        <fullName evidence="3">Uncharacterized protein</fullName>
    </submittedName>
</protein>
<sequence length="363" mass="38362">MKVNIAAIAVVATAGVCMSTVSATPLLGSSSSNTSSAAGNQVTAENIHPYCAAFMNVANKGLSAKYRAIKRKFDLSSYGTVQGTGPGSSTPFTKEKLAAFEKLQAVFSDAYKGKTNAALDEVPSTNPGMVSYALEVTANGIRPSLVNDPGIAGYFKAYSQMSKNKRPTRYLILDSKNPVDMETQKWLQDCYGGILGSPNTANAPLYVPVNDNMIPSVGGNSDGYNSTPSDPALATEGKVGDSKLPTGQDPSSINGPSNPYPPPLPTHVQQYSAQQSQSSQQFNEYNGASNIPNSNPQHLSNNGQQYSNPQSNPVWQPYNVNGATAAPYAYPAPPTTQGEQYNTPPLYVNPTNGNYINPSTVAI</sequence>
<reference evidence="4" key="1">
    <citation type="journal article" date="2018" name="Nat. Microbiol.">
        <title>Leveraging single-cell genomics to expand the fungal tree of life.</title>
        <authorList>
            <person name="Ahrendt S.R."/>
            <person name="Quandt C.A."/>
            <person name="Ciobanu D."/>
            <person name="Clum A."/>
            <person name="Salamov A."/>
            <person name="Andreopoulos B."/>
            <person name="Cheng J.F."/>
            <person name="Woyke T."/>
            <person name="Pelin A."/>
            <person name="Henrissat B."/>
            <person name="Reynolds N.K."/>
            <person name="Benny G.L."/>
            <person name="Smith M.E."/>
            <person name="James T.Y."/>
            <person name="Grigoriev I.V."/>
        </authorList>
    </citation>
    <scope>NUCLEOTIDE SEQUENCE [LARGE SCALE GENOMIC DNA]</scope>
    <source>
        <strain evidence="4">RSA 468</strain>
    </source>
</reference>
<name>A0A4P9ZWN7_9FUNG</name>
<feature type="compositionally biased region" description="Polar residues" evidence="1">
    <location>
        <begin position="218"/>
        <end position="229"/>
    </location>
</feature>
<feature type="signal peptide" evidence="2">
    <location>
        <begin position="1"/>
        <end position="23"/>
    </location>
</feature>
<organism evidence="3 4">
    <name type="scientific">Dimargaris cristalligena</name>
    <dbReference type="NCBI Taxonomy" id="215637"/>
    <lineage>
        <taxon>Eukaryota</taxon>
        <taxon>Fungi</taxon>
        <taxon>Fungi incertae sedis</taxon>
        <taxon>Zoopagomycota</taxon>
        <taxon>Kickxellomycotina</taxon>
        <taxon>Dimargaritomycetes</taxon>
        <taxon>Dimargaritales</taxon>
        <taxon>Dimargaritaceae</taxon>
        <taxon>Dimargaris</taxon>
    </lineage>
</organism>
<dbReference type="AlphaFoldDB" id="A0A4P9ZWN7"/>
<feature type="region of interest" description="Disordered" evidence="1">
    <location>
        <begin position="218"/>
        <end position="319"/>
    </location>
</feature>
<accession>A0A4P9ZWN7</accession>
<feature type="chain" id="PRO_5020831105" evidence="2">
    <location>
        <begin position="24"/>
        <end position="363"/>
    </location>
</feature>
<evidence type="ECO:0000256" key="2">
    <source>
        <dbReference type="SAM" id="SignalP"/>
    </source>
</evidence>
<dbReference type="Proteomes" id="UP000268162">
    <property type="component" value="Unassembled WGS sequence"/>
</dbReference>
<evidence type="ECO:0000313" key="3">
    <source>
        <dbReference type="EMBL" id="RKP38064.1"/>
    </source>
</evidence>
<dbReference type="EMBL" id="ML002409">
    <property type="protein sequence ID" value="RKP38064.1"/>
    <property type="molecule type" value="Genomic_DNA"/>
</dbReference>
<feature type="compositionally biased region" description="Low complexity" evidence="1">
    <location>
        <begin position="269"/>
        <end position="281"/>
    </location>
</feature>
<gene>
    <name evidence="3" type="ORF">BJ085DRAFT_36069</name>
</gene>
<evidence type="ECO:0000256" key="1">
    <source>
        <dbReference type="SAM" id="MobiDB-lite"/>
    </source>
</evidence>